<dbReference type="Gene3D" id="1.10.287.950">
    <property type="entry name" value="Methyl-accepting chemotaxis protein"/>
    <property type="match status" value="1"/>
</dbReference>
<keyword evidence="3" id="KW-0145">Chemotaxis</keyword>
<evidence type="ECO:0000256" key="1">
    <source>
        <dbReference type="ARBA" id="ARBA00004651"/>
    </source>
</evidence>
<evidence type="ECO:0000256" key="6">
    <source>
        <dbReference type="ARBA" id="ARBA00023136"/>
    </source>
</evidence>
<dbReference type="CDD" id="cd06225">
    <property type="entry name" value="HAMP"/>
    <property type="match status" value="1"/>
</dbReference>
<dbReference type="PANTHER" id="PTHR32089">
    <property type="entry name" value="METHYL-ACCEPTING CHEMOTAXIS PROTEIN MCPB"/>
    <property type="match status" value="1"/>
</dbReference>
<feature type="domain" description="Methyl-accepting transducer" evidence="11">
    <location>
        <begin position="345"/>
        <end position="595"/>
    </location>
</feature>
<dbReference type="CDD" id="cd12912">
    <property type="entry name" value="PDC2_MCP_like"/>
    <property type="match status" value="1"/>
</dbReference>
<dbReference type="InterPro" id="IPR004089">
    <property type="entry name" value="MCPsignal_dom"/>
</dbReference>
<protein>
    <submittedName>
        <fullName evidence="13">Methyl-accepting chemotaxis protein</fullName>
    </submittedName>
</protein>
<organism evidence="13 14">
    <name type="scientific">Cohnella nanjingensis</name>
    <dbReference type="NCBI Taxonomy" id="1387779"/>
    <lineage>
        <taxon>Bacteria</taxon>
        <taxon>Bacillati</taxon>
        <taxon>Bacillota</taxon>
        <taxon>Bacilli</taxon>
        <taxon>Bacillales</taxon>
        <taxon>Paenibacillaceae</taxon>
        <taxon>Cohnella</taxon>
    </lineage>
</organism>
<evidence type="ECO:0000313" key="14">
    <source>
        <dbReference type="Proteomes" id="UP000547209"/>
    </source>
</evidence>
<evidence type="ECO:0000256" key="3">
    <source>
        <dbReference type="ARBA" id="ARBA00022500"/>
    </source>
</evidence>
<dbReference type="Pfam" id="PF00015">
    <property type="entry name" value="MCPsignal"/>
    <property type="match status" value="1"/>
</dbReference>
<keyword evidence="7 9" id="KW-0807">Transducer</keyword>
<evidence type="ECO:0000313" key="13">
    <source>
        <dbReference type="EMBL" id="MBB6674651.1"/>
    </source>
</evidence>
<dbReference type="SMART" id="SM00304">
    <property type="entry name" value="HAMP"/>
    <property type="match status" value="1"/>
</dbReference>
<dbReference type="GO" id="GO:0005886">
    <property type="term" value="C:plasma membrane"/>
    <property type="evidence" value="ECO:0007669"/>
    <property type="project" value="UniProtKB-SubCell"/>
</dbReference>
<comment type="similarity">
    <text evidence="8">Belongs to the methyl-accepting chemotaxis (MCP) protein family.</text>
</comment>
<dbReference type="CDD" id="cd12914">
    <property type="entry name" value="PDC1_DGC_like"/>
    <property type="match status" value="1"/>
</dbReference>
<evidence type="ECO:0000256" key="5">
    <source>
        <dbReference type="ARBA" id="ARBA00022989"/>
    </source>
</evidence>
<dbReference type="AlphaFoldDB" id="A0A7X0VI66"/>
<evidence type="ECO:0000259" key="11">
    <source>
        <dbReference type="PROSITE" id="PS50111"/>
    </source>
</evidence>
<reference evidence="13 14" key="1">
    <citation type="submission" date="2020-08" db="EMBL/GenBank/DDBJ databases">
        <title>Cohnella phylogeny.</title>
        <authorList>
            <person name="Dunlap C."/>
        </authorList>
    </citation>
    <scope>NUCLEOTIDE SEQUENCE [LARGE SCALE GENOMIC DNA]</scope>
    <source>
        <strain evidence="13 14">DSM 28246</strain>
    </source>
</reference>
<keyword evidence="6 10" id="KW-0472">Membrane</keyword>
<accession>A0A7X0VI66</accession>
<evidence type="ECO:0000256" key="9">
    <source>
        <dbReference type="PROSITE-ProRule" id="PRU00284"/>
    </source>
</evidence>
<evidence type="ECO:0000259" key="12">
    <source>
        <dbReference type="PROSITE" id="PS50885"/>
    </source>
</evidence>
<dbReference type="SUPFAM" id="SSF58104">
    <property type="entry name" value="Methyl-accepting chemotaxis protein (MCP) signaling domain"/>
    <property type="match status" value="1"/>
</dbReference>
<evidence type="ECO:0000256" key="10">
    <source>
        <dbReference type="SAM" id="Phobius"/>
    </source>
</evidence>
<evidence type="ECO:0000256" key="7">
    <source>
        <dbReference type="ARBA" id="ARBA00023224"/>
    </source>
</evidence>
<sequence>MTAQSDRIGESLLAAMQLEWQSVYLLSVQSSFKDLLKLSNNGTMTESEFFSESNASLVNANKRLTDSLEGMPGIDSLVILNNKGKVIASSNPQSLKLDLKDRSYFTEGMKDHAYISEALRAKSTGNLITAFAQPIIDESGHVIGIANASVNTSFFVDKLKNFQLNKQGKLFIIDRLGTVVYHSSNSELAGKPLEASIYEPFWKKASTATIETGKVDTDEAYARYSKIPNSDWTVVVEDSYDDLRKPLQMMMVRMVLVTVVATIVAAAVGFFISRTITNPIVKLNSLFKQLSSGDLTVVSNKRYGGEFGDLALSFNAMAENNRRLIAGMNHSIEILDRSTNELEQSSKRTAKSIDETSATTAEIAKAMETQSNETESMVDKFSELGGKIGVVTGKSRIVKEKADEITGEFHANKEVIEGLIESNRRNETEVGKISELTERLTESSTSIGQISETIAEIANQTKLLALNASIEAARAGEQGRGFAVVAAEIRKLADQTFQQSNGISGIIGLVVKQVEDSYESVREISALSELQNDYVARTEQSFEAVFDNVSAILEEIRTMADELASIDRYKDDVLESAQMLSATGEEVSASVEEVTATAQEQSGMVQQLAAMVTTIDGLTKELAASASKFKTK</sequence>
<dbReference type="EMBL" id="JACJVP010000050">
    <property type="protein sequence ID" value="MBB6674651.1"/>
    <property type="molecule type" value="Genomic_DNA"/>
</dbReference>
<feature type="domain" description="HAMP" evidence="12">
    <location>
        <begin position="274"/>
        <end position="326"/>
    </location>
</feature>
<dbReference type="InterPro" id="IPR033479">
    <property type="entry name" value="dCache_1"/>
</dbReference>
<feature type="transmembrane region" description="Helical" evidence="10">
    <location>
        <begin position="254"/>
        <end position="272"/>
    </location>
</feature>
<dbReference type="GO" id="GO:0006935">
    <property type="term" value="P:chemotaxis"/>
    <property type="evidence" value="ECO:0007669"/>
    <property type="project" value="UniProtKB-KW"/>
</dbReference>
<name>A0A7X0VI66_9BACL</name>
<gene>
    <name evidence="13" type="ORF">H7C19_28610</name>
</gene>
<keyword evidence="4 10" id="KW-0812">Transmembrane</keyword>
<comment type="subcellular location">
    <subcellularLocation>
        <location evidence="1">Cell membrane</location>
        <topology evidence="1">Multi-pass membrane protein</topology>
    </subcellularLocation>
</comment>
<dbReference type="PANTHER" id="PTHR32089:SF112">
    <property type="entry name" value="LYSOZYME-LIKE PROTEIN-RELATED"/>
    <property type="match status" value="1"/>
</dbReference>
<proteinExistence type="inferred from homology"/>
<dbReference type="PROSITE" id="PS50885">
    <property type="entry name" value="HAMP"/>
    <property type="match status" value="1"/>
</dbReference>
<dbReference type="Gene3D" id="1.10.8.500">
    <property type="entry name" value="HAMP domain in histidine kinase"/>
    <property type="match status" value="1"/>
</dbReference>
<evidence type="ECO:0000256" key="4">
    <source>
        <dbReference type="ARBA" id="ARBA00022692"/>
    </source>
</evidence>
<keyword evidence="2" id="KW-1003">Cell membrane</keyword>
<dbReference type="Pfam" id="PF02743">
    <property type="entry name" value="dCache_1"/>
    <property type="match status" value="1"/>
</dbReference>
<keyword evidence="5 10" id="KW-1133">Transmembrane helix</keyword>
<comment type="caution">
    <text evidence="13">The sequence shown here is derived from an EMBL/GenBank/DDBJ whole genome shotgun (WGS) entry which is preliminary data.</text>
</comment>
<dbReference type="GO" id="GO:0007165">
    <property type="term" value="P:signal transduction"/>
    <property type="evidence" value="ECO:0007669"/>
    <property type="project" value="UniProtKB-KW"/>
</dbReference>
<dbReference type="SMART" id="SM00283">
    <property type="entry name" value="MA"/>
    <property type="match status" value="1"/>
</dbReference>
<dbReference type="Proteomes" id="UP000547209">
    <property type="component" value="Unassembled WGS sequence"/>
</dbReference>
<dbReference type="SUPFAM" id="SSF103190">
    <property type="entry name" value="Sensory domain-like"/>
    <property type="match status" value="1"/>
</dbReference>
<dbReference type="Gene3D" id="3.30.450.20">
    <property type="entry name" value="PAS domain"/>
    <property type="match status" value="1"/>
</dbReference>
<dbReference type="InterPro" id="IPR029151">
    <property type="entry name" value="Sensor-like_sf"/>
</dbReference>
<dbReference type="InterPro" id="IPR003660">
    <property type="entry name" value="HAMP_dom"/>
</dbReference>
<dbReference type="PROSITE" id="PS50111">
    <property type="entry name" value="CHEMOTAXIS_TRANSDUC_2"/>
    <property type="match status" value="1"/>
</dbReference>
<evidence type="ECO:0000256" key="2">
    <source>
        <dbReference type="ARBA" id="ARBA00022475"/>
    </source>
</evidence>
<evidence type="ECO:0000256" key="8">
    <source>
        <dbReference type="ARBA" id="ARBA00029447"/>
    </source>
</evidence>
<dbReference type="Pfam" id="PF00672">
    <property type="entry name" value="HAMP"/>
    <property type="match status" value="1"/>
</dbReference>
<keyword evidence="14" id="KW-1185">Reference proteome</keyword>